<accession>A0A6M3LSW5</accession>
<dbReference type="AlphaFoldDB" id="A0A6M3LSW5"/>
<proteinExistence type="predicted"/>
<gene>
    <name evidence="1" type="ORF">MM415B07986_0006</name>
</gene>
<organism evidence="1">
    <name type="scientific">viral metagenome</name>
    <dbReference type="NCBI Taxonomy" id="1070528"/>
    <lineage>
        <taxon>unclassified sequences</taxon>
        <taxon>metagenomes</taxon>
        <taxon>organismal metagenomes</taxon>
    </lineage>
</organism>
<evidence type="ECO:0000313" key="1">
    <source>
        <dbReference type="EMBL" id="QJA96574.1"/>
    </source>
</evidence>
<reference evidence="1" key="1">
    <citation type="submission" date="2020-03" db="EMBL/GenBank/DDBJ databases">
        <title>The deep terrestrial virosphere.</title>
        <authorList>
            <person name="Holmfeldt K."/>
            <person name="Nilsson E."/>
            <person name="Simone D."/>
            <person name="Lopez-Fernandez M."/>
            <person name="Wu X."/>
            <person name="de Brujin I."/>
            <person name="Lundin D."/>
            <person name="Andersson A."/>
            <person name="Bertilsson S."/>
            <person name="Dopson M."/>
        </authorList>
    </citation>
    <scope>NUCLEOTIDE SEQUENCE</scope>
    <source>
        <strain evidence="1">MM415B07986</strain>
    </source>
</reference>
<sequence length="75" mass="8460">MLDDVTIHLMCTECGQEHDQIVLDGSTVKICERQEVYYGRCSQCKENCKCDCKPCEDCDEKIIGIPIEEGGRFPG</sequence>
<protein>
    <submittedName>
        <fullName evidence="1">Uncharacterized protein</fullName>
    </submittedName>
</protein>
<dbReference type="EMBL" id="MT143413">
    <property type="protein sequence ID" value="QJA96574.1"/>
    <property type="molecule type" value="Genomic_DNA"/>
</dbReference>
<name>A0A6M3LSW5_9ZZZZ</name>